<evidence type="ECO:0000259" key="5">
    <source>
        <dbReference type="Pfam" id="PF20578"/>
    </source>
</evidence>
<reference evidence="7" key="1">
    <citation type="journal article" date="2019" name="Int. J. Syst. Evol. Microbiol.">
        <title>The Global Catalogue of Microorganisms (GCM) 10K type strain sequencing project: providing services to taxonomists for standard genome sequencing and annotation.</title>
        <authorList>
            <consortium name="The Broad Institute Genomics Platform"/>
            <consortium name="The Broad Institute Genome Sequencing Center for Infectious Disease"/>
            <person name="Wu L."/>
            <person name="Ma J."/>
        </authorList>
    </citation>
    <scope>NUCLEOTIDE SEQUENCE [LARGE SCALE GENOMIC DNA]</scope>
    <source>
        <strain evidence="7">JCM 16601</strain>
    </source>
</reference>
<protein>
    <recommendedName>
        <fullName evidence="5">Atrophied bacterial Ig domain-containing protein</fullName>
    </recommendedName>
</protein>
<dbReference type="SUPFAM" id="SSF75005">
    <property type="entry name" value="Arabinanase/levansucrase/invertase"/>
    <property type="match status" value="1"/>
</dbReference>
<sequence>MGLFLLASQIVFCQTKQPGFPARNKKTDRAKVAEDAGALRIPNGYADNLHWDIPLDTLGQNGSIIHWKSGDESYVTSLGKLLKRSPRNGKKVSVTMKAIISLGNAVRTKSFNIYIAYEELPYSGYLFAYFEGSGEAAQQEQLRFGVSADAFNWNALNGNRPVLSSTEISQTGGIRDPHILRGEEENSFYMVATDMSAIKNGWGHNPGIDMLKSGNLIDWSHSIIDLAKTYPENFSDVKWVWAPQTIYDPAAGKYLVYFTVRFQNDPRLDFYSAYANKDFTGFEHEPALMFRAKYGAIDGDIIYKDGVYHFFFKGNTKDENGKEVQNGIQQAIGHSLQGPWAENFKYLDAYSTKHIVVEGSGIFKLNNSETYVLMYDLYTRLRYEYQKSSDLYHFTENPESFTKNFNPRHGTVISITREEAKRLNERWGGVPPELLK</sequence>
<dbReference type="Pfam" id="PF20578">
    <property type="entry name" value="aBig_2"/>
    <property type="match status" value="1"/>
</dbReference>
<comment type="similarity">
    <text evidence="1 4">Belongs to the glycosyl hydrolase 43 family.</text>
</comment>
<keyword evidence="3 4" id="KW-0326">Glycosidase</keyword>
<comment type="caution">
    <text evidence="6">The sequence shown here is derived from an EMBL/GenBank/DDBJ whole genome shotgun (WGS) entry which is preliminary data.</text>
</comment>
<proteinExistence type="inferred from homology"/>
<dbReference type="EMBL" id="BAAAZC010000031">
    <property type="protein sequence ID" value="GAA3990070.1"/>
    <property type="molecule type" value="Genomic_DNA"/>
</dbReference>
<organism evidence="6 7">
    <name type="scientific">Mucilaginibacter dorajii</name>
    <dbReference type="NCBI Taxonomy" id="692994"/>
    <lineage>
        <taxon>Bacteria</taxon>
        <taxon>Pseudomonadati</taxon>
        <taxon>Bacteroidota</taxon>
        <taxon>Sphingobacteriia</taxon>
        <taxon>Sphingobacteriales</taxon>
        <taxon>Sphingobacteriaceae</taxon>
        <taxon>Mucilaginibacter</taxon>
    </lineage>
</organism>
<evidence type="ECO:0000256" key="3">
    <source>
        <dbReference type="ARBA" id="ARBA00023295"/>
    </source>
</evidence>
<keyword evidence="7" id="KW-1185">Reference proteome</keyword>
<evidence type="ECO:0000313" key="6">
    <source>
        <dbReference type="EMBL" id="GAA3990070.1"/>
    </source>
</evidence>
<evidence type="ECO:0000313" key="7">
    <source>
        <dbReference type="Proteomes" id="UP001500742"/>
    </source>
</evidence>
<dbReference type="CDD" id="cd08983">
    <property type="entry name" value="GH43_Bt3655-like"/>
    <property type="match status" value="1"/>
</dbReference>
<feature type="domain" description="Atrophied bacterial Ig" evidence="5">
    <location>
        <begin position="32"/>
        <end position="115"/>
    </location>
</feature>
<name>A0ABP7QYU9_9SPHI</name>
<gene>
    <name evidence="6" type="ORF">GCM10022210_49450</name>
</gene>
<dbReference type="InterPro" id="IPR006710">
    <property type="entry name" value="Glyco_hydro_43"/>
</dbReference>
<dbReference type="InterPro" id="IPR046780">
    <property type="entry name" value="aBig_2"/>
</dbReference>
<evidence type="ECO:0000256" key="4">
    <source>
        <dbReference type="RuleBase" id="RU361187"/>
    </source>
</evidence>
<evidence type="ECO:0000256" key="2">
    <source>
        <dbReference type="ARBA" id="ARBA00022801"/>
    </source>
</evidence>
<dbReference type="Proteomes" id="UP001500742">
    <property type="component" value="Unassembled WGS sequence"/>
</dbReference>
<keyword evidence="2 4" id="KW-0378">Hydrolase</keyword>
<dbReference type="Pfam" id="PF04616">
    <property type="entry name" value="Glyco_hydro_43"/>
    <property type="match status" value="1"/>
</dbReference>
<dbReference type="InterPro" id="IPR023296">
    <property type="entry name" value="Glyco_hydro_beta-prop_sf"/>
</dbReference>
<accession>A0ABP7QYU9</accession>
<dbReference type="Gene3D" id="2.115.10.20">
    <property type="entry name" value="Glycosyl hydrolase domain, family 43"/>
    <property type="match status" value="1"/>
</dbReference>
<evidence type="ECO:0000256" key="1">
    <source>
        <dbReference type="ARBA" id="ARBA00009865"/>
    </source>
</evidence>